<feature type="transmembrane region" description="Helical" evidence="2">
    <location>
        <begin position="6"/>
        <end position="26"/>
    </location>
</feature>
<evidence type="ECO:0000256" key="1">
    <source>
        <dbReference type="SAM" id="MobiDB-lite"/>
    </source>
</evidence>
<dbReference type="RefSeq" id="WP_184663291.1">
    <property type="nucleotide sequence ID" value="NZ_JACHHB010000003.1"/>
</dbReference>
<proteinExistence type="predicted"/>
<keyword evidence="4" id="KW-1185">Reference proteome</keyword>
<dbReference type="AlphaFoldDB" id="A0A840QN80"/>
<dbReference type="EMBL" id="JACHHB010000003">
    <property type="protein sequence ID" value="MBB5172842.1"/>
    <property type="molecule type" value="Genomic_DNA"/>
</dbReference>
<comment type="caution">
    <text evidence="3">The sequence shown here is derived from an EMBL/GenBank/DDBJ whole genome shotgun (WGS) entry which is preliminary data.</text>
</comment>
<accession>A0A840QN80</accession>
<keyword evidence="2" id="KW-0812">Transmembrane</keyword>
<keyword evidence="2" id="KW-1133">Transmembrane helix</keyword>
<organism evidence="3 4">
    <name type="scientific">Texcoconibacillus texcoconensis</name>
    <dbReference type="NCBI Taxonomy" id="1095777"/>
    <lineage>
        <taxon>Bacteria</taxon>
        <taxon>Bacillati</taxon>
        <taxon>Bacillota</taxon>
        <taxon>Bacilli</taxon>
        <taxon>Bacillales</taxon>
        <taxon>Bacillaceae</taxon>
        <taxon>Texcoconibacillus</taxon>
    </lineage>
</organism>
<protein>
    <submittedName>
        <fullName evidence="3">Uncharacterized protein</fullName>
    </submittedName>
</protein>
<dbReference type="Proteomes" id="UP000551878">
    <property type="component" value="Unassembled WGS sequence"/>
</dbReference>
<gene>
    <name evidence="3" type="ORF">HNQ41_000986</name>
</gene>
<feature type="compositionally biased region" description="Basic and acidic residues" evidence="1">
    <location>
        <begin position="78"/>
        <end position="94"/>
    </location>
</feature>
<evidence type="ECO:0000313" key="4">
    <source>
        <dbReference type="Proteomes" id="UP000551878"/>
    </source>
</evidence>
<name>A0A840QN80_9BACI</name>
<reference evidence="3 4" key="1">
    <citation type="submission" date="2020-08" db="EMBL/GenBank/DDBJ databases">
        <title>Genomic Encyclopedia of Type Strains, Phase IV (KMG-IV): sequencing the most valuable type-strain genomes for metagenomic binning, comparative biology and taxonomic classification.</title>
        <authorList>
            <person name="Goeker M."/>
        </authorList>
    </citation>
    <scope>NUCLEOTIDE SEQUENCE [LARGE SCALE GENOMIC DNA]</scope>
    <source>
        <strain evidence="3 4">DSM 24696</strain>
    </source>
</reference>
<feature type="region of interest" description="Disordered" evidence="1">
    <location>
        <begin position="31"/>
        <end position="94"/>
    </location>
</feature>
<sequence>MKNTTYWFIGGSIFILLVGLLIYLYAQDPEHTSPVPSDSKTTEETNDETADPNLNFSERDDLDTESPLENDVSISSSTEKEAREENAKEAFDDTKSWVEASESLSSENDETHFYLLNLYYSNLYDYGMNEEDIENDSIYFAEELTNWESLAIEQYNFQYDEDDFHDYIDQKRDNTNDEELDVLLDTVKDEQSWHDGLLRVSYLQGYIWENIKEDLKEEHTQAEDESDDAFEQRLYDQFESQVIQ</sequence>
<keyword evidence="2" id="KW-0472">Membrane</keyword>
<evidence type="ECO:0000256" key="2">
    <source>
        <dbReference type="SAM" id="Phobius"/>
    </source>
</evidence>
<evidence type="ECO:0000313" key="3">
    <source>
        <dbReference type="EMBL" id="MBB5172842.1"/>
    </source>
</evidence>